<accession>A0ACC1UD42</accession>
<name>A0ACC1UD42_9AGAR</name>
<gene>
    <name evidence="1" type="ORF">F5876DRAFT_72636</name>
</gene>
<keyword evidence="2" id="KW-1185">Reference proteome</keyword>
<protein>
    <submittedName>
        <fullName evidence="1">Uncharacterized protein</fullName>
    </submittedName>
</protein>
<dbReference type="Proteomes" id="UP001163835">
    <property type="component" value="Unassembled WGS sequence"/>
</dbReference>
<evidence type="ECO:0000313" key="1">
    <source>
        <dbReference type="EMBL" id="KAJ3814738.1"/>
    </source>
</evidence>
<organism evidence="1 2">
    <name type="scientific">Lentinula aff. lateritia</name>
    <dbReference type="NCBI Taxonomy" id="2804960"/>
    <lineage>
        <taxon>Eukaryota</taxon>
        <taxon>Fungi</taxon>
        <taxon>Dikarya</taxon>
        <taxon>Basidiomycota</taxon>
        <taxon>Agaricomycotina</taxon>
        <taxon>Agaricomycetes</taxon>
        <taxon>Agaricomycetidae</taxon>
        <taxon>Agaricales</taxon>
        <taxon>Marasmiineae</taxon>
        <taxon>Omphalotaceae</taxon>
        <taxon>Lentinula</taxon>
    </lineage>
</organism>
<comment type="caution">
    <text evidence="1">The sequence shown here is derived from an EMBL/GenBank/DDBJ whole genome shotgun (WGS) entry which is preliminary data.</text>
</comment>
<dbReference type="EMBL" id="MU794961">
    <property type="protein sequence ID" value="KAJ3814738.1"/>
    <property type="molecule type" value="Genomic_DNA"/>
</dbReference>
<evidence type="ECO:0000313" key="2">
    <source>
        <dbReference type="Proteomes" id="UP001163835"/>
    </source>
</evidence>
<proteinExistence type="predicted"/>
<sequence>MPFDSFDSSSSEGWMELESLRNFDSYYSPQIQQPMVYYPNSALFEETTDFVKYPYKHYDIDETGLFFSSPVSSSGSTLSPSSSSEYSVPESCSSTNSPQGSSPATLTCSPTDIMPSTFYINDSYHQSPLAHNPLELNTCDTFYNDHSLRSSTSDIDTAEGRVGTSSWPVRPPASFAEFSIPRAAIDKEELNLLVPLALPMSPPQVSLCATTTQKKPTKARRRNKKAHSQGIATRLVSPSPADSYLAGSSVSSISHNYHPLHSKSSIDIVQPQASTSAVVSDVPFTRKRKRDFQEKDFSYNNVASHHRAAKEQISYKEDVDCNDDDDPEYNNSCHVEDSEDDDYGGSLARTKRSRASTSNSSGSTPRFLCPEPGCRRSFKRLADQRRHGESAHEHKRFPCIYCPAVLSRYDALIRHQVNTSRCRRRMLQAQGIPSNASFEDDDG</sequence>
<reference evidence="1" key="1">
    <citation type="submission" date="2022-09" db="EMBL/GenBank/DDBJ databases">
        <title>A Global Phylogenomic Analysis of the Shiitake Genus Lentinula.</title>
        <authorList>
            <consortium name="DOE Joint Genome Institute"/>
            <person name="Sierra-Patev S."/>
            <person name="Min B."/>
            <person name="Naranjo-Ortiz M."/>
            <person name="Looney B."/>
            <person name="Konkel Z."/>
            <person name="Slot J.C."/>
            <person name="Sakamoto Y."/>
            <person name="Steenwyk J.L."/>
            <person name="Rokas A."/>
            <person name="Carro J."/>
            <person name="Camarero S."/>
            <person name="Ferreira P."/>
            <person name="Molpeceres G."/>
            <person name="Ruiz-Duenas F.J."/>
            <person name="Serrano A."/>
            <person name="Henrissat B."/>
            <person name="Drula E."/>
            <person name="Hughes K.W."/>
            <person name="Mata J.L."/>
            <person name="Ishikawa N.K."/>
            <person name="Vargas-Isla R."/>
            <person name="Ushijima S."/>
            <person name="Smith C.A."/>
            <person name="Ahrendt S."/>
            <person name="Andreopoulos W."/>
            <person name="He G."/>
            <person name="Labutti K."/>
            <person name="Lipzen A."/>
            <person name="Ng V."/>
            <person name="Riley R."/>
            <person name="Sandor L."/>
            <person name="Barry K."/>
            <person name="Martinez A.T."/>
            <person name="Xiao Y."/>
            <person name="Gibbons J.G."/>
            <person name="Terashima K."/>
            <person name="Grigoriev I.V."/>
            <person name="Hibbett D.S."/>
        </authorList>
    </citation>
    <scope>NUCLEOTIDE SEQUENCE</scope>
    <source>
        <strain evidence="1">TMI1499</strain>
    </source>
</reference>